<gene>
    <name evidence="3" type="ORF">BJ212DRAFT_1274300</name>
</gene>
<feature type="binding site" evidence="2">
    <location>
        <begin position="8"/>
        <end position="15"/>
    </location>
    <ligand>
        <name>substrate</name>
    </ligand>
</feature>
<dbReference type="InterPro" id="IPR013078">
    <property type="entry name" value="His_Pase_superF_clade-1"/>
</dbReference>
<dbReference type="EMBL" id="JABBWG010000021">
    <property type="protein sequence ID" value="KAG1814358.1"/>
    <property type="molecule type" value="Genomic_DNA"/>
</dbReference>
<reference evidence="3" key="1">
    <citation type="journal article" date="2020" name="New Phytol.">
        <title>Comparative genomics reveals dynamic genome evolution in host specialist ectomycorrhizal fungi.</title>
        <authorList>
            <person name="Lofgren L.A."/>
            <person name="Nguyen N.H."/>
            <person name="Vilgalys R."/>
            <person name="Ruytinx J."/>
            <person name="Liao H.L."/>
            <person name="Branco S."/>
            <person name="Kuo A."/>
            <person name="LaButti K."/>
            <person name="Lipzen A."/>
            <person name="Andreopoulos W."/>
            <person name="Pangilinan J."/>
            <person name="Riley R."/>
            <person name="Hundley H."/>
            <person name="Na H."/>
            <person name="Barry K."/>
            <person name="Grigoriev I.V."/>
            <person name="Stajich J.E."/>
            <person name="Kennedy P.G."/>
        </authorList>
    </citation>
    <scope>NUCLEOTIDE SEQUENCE</scope>
    <source>
        <strain evidence="3">MN1</strain>
    </source>
</reference>
<dbReference type="SMART" id="SM00855">
    <property type="entry name" value="PGAM"/>
    <property type="match status" value="1"/>
</dbReference>
<dbReference type="PANTHER" id="PTHR46517:SF1">
    <property type="entry name" value="FRUCTOSE-2,6-BISPHOSPHATASE TIGAR"/>
    <property type="match status" value="1"/>
</dbReference>
<organism evidence="3 4">
    <name type="scientific">Suillus subaureus</name>
    <dbReference type="NCBI Taxonomy" id="48587"/>
    <lineage>
        <taxon>Eukaryota</taxon>
        <taxon>Fungi</taxon>
        <taxon>Dikarya</taxon>
        <taxon>Basidiomycota</taxon>
        <taxon>Agaricomycotina</taxon>
        <taxon>Agaricomycetes</taxon>
        <taxon>Agaricomycetidae</taxon>
        <taxon>Boletales</taxon>
        <taxon>Suillineae</taxon>
        <taxon>Suillaceae</taxon>
        <taxon>Suillus</taxon>
    </lineage>
</organism>
<sequence>MLTVTFIRHGQSTDNVRHVWAGWADAPLSQRGSLTEALGAYFSQTLFTKIYASPLKRAATTAAFILAAQPAPQPPRDFTIESVKEQNFGVAEGKPWCFPDNRIFKSLSEYISEGKYPTPRPGECFTDGESDEDLAARAMRAVDEVIMPHVRSAVRAGHTEHIALVSHGICIGALICALLKRDSSNVTPTREYTGMQNTAWARVVIKMQDVADGTPIDLTDEGTHPLIVTVMDFGRADHLGKLVRPPKLNAGGTGKIAYDPKQRDIRAFFSGAVKTVATKHCESDSRDGIDGETKN</sequence>
<dbReference type="OrthoDB" id="354304at2759"/>
<dbReference type="GO" id="GO:0004331">
    <property type="term" value="F:fructose-2,6-bisphosphate 2-phosphatase activity"/>
    <property type="evidence" value="ECO:0007669"/>
    <property type="project" value="TreeGrafter"/>
</dbReference>
<protein>
    <submittedName>
        <fullName evidence="3">Histidine phosphatase superfamily</fullName>
    </submittedName>
</protein>
<dbReference type="GO" id="GO:0005829">
    <property type="term" value="C:cytosol"/>
    <property type="evidence" value="ECO:0007669"/>
    <property type="project" value="TreeGrafter"/>
</dbReference>
<keyword evidence="4" id="KW-1185">Reference proteome</keyword>
<evidence type="ECO:0000256" key="1">
    <source>
        <dbReference type="ARBA" id="ARBA00022801"/>
    </source>
</evidence>
<dbReference type="InterPro" id="IPR029033">
    <property type="entry name" value="His_PPase_superfam"/>
</dbReference>
<dbReference type="RefSeq" id="XP_041191819.1">
    <property type="nucleotide sequence ID" value="XM_041331148.1"/>
</dbReference>
<dbReference type="InterPro" id="IPR051695">
    <property type="entry name" value="Phosphoglycerate_Mutase"/>
</dbReference>
<feature type="binding site" evidence="2">
    <location>
        <position position="57"/>
    </location>
    <ligand>
        <name>substrate</name>
    </ligand>
</feature>
<dbReference type="SUPFAM" id="SSF53254">
    <property type="entry name" value="Phosphoglycerate mutase-like"/>
    <property type="match status" value="1"/>
</dbReference>
<keyword evidence="1" id="KW-0378">Hydrolase</keyword>
<dbReference type="GO" id="GO:0043456">
    <property type="term" value="P:regulation of pentose-phosphate shunt"/>
    <property type="evidence" value="ECO:0007669"/>
    <property type="project" value="TreeGrafter"/>
</dbReference>
<dbReference type="AlphaFoldDB" id="A0A9P7E8T0"/>
<dbReference type="Proteomes" id="UP000807769">
    <property type="component" value="Unassembled WGS sequence"/>
</dbReference>
<evidence type="ECO:0000313" key="4">
    <source>
        <dbReference type="Proteomes" id="UP000807769"/>
    </source>
</evidence>
<dbReference type="GO" id="GO:0045820">
    <property type="term" value="P:negative regulation of glycolytic process"/>
    <property type="evidence" value="ECO:0007669"/>
    <property type="project" value="TreeGrafter"/>
</dbReference>
<dbReference type="Gene3D" id="3.40.50.1240">
    <property type="entry name" value="Phosphoglycerate mutase-like"/>
    <property type="match status" value="1"/>
</dbReference>
<evidence type="ECO:0000313" key="3">
    <source>
        <dbReference type="EMBL" id="KAG1814358.1"/>
    </source>
</evidence>
<dbReference type="Pfam" id="PF00300">
    <property type="entry name" value="His_Phos_1"/>
    <property type="match status" value="1"/>
</dbReference>
<comment type="caution">
    <text evidence="3">The sequence shown here is derived from an EMBL/GenBank/DDBJ whole genome shotgun (WGS) entry which is preliminary data.</text>
</comment>
<dbReference type="CDD" id="cd07067">
    <property type="entry name" value="HP_PGM_like"/>
    <property type="match status" value="1"/>
</dbReference>
<name>A0A9P7E8T0_9AGAM</name>
<accession>A0A9P7E8T0</accession>
<dbReference type="GeneID" id="64625165"/>
<evidence type="ECO:0000256" key="2">
    <source>
        <dbReference type="PIRSR" id="PIRSR613078-2"/>
    </source>
</evidence>
<proteinExistence type="predicted"/>
<dbReference type="PANTHER" id="PTHR46517">
    <property type="entry name" value="FRUCTOSE-2,6-BISPHOSPHATASE TIGAR"/>
    <property type="match status" value="1"/>
</dbReference>